<dbReference type="AlphaFoldDB" id="A0A1A8JQX0"/>
<evidence type="ECO:0000256" key="1">
    <source>
        <dbReference type="SAM" id="MobiDB-lite"/>
    </source>
</evidence>
<reference evidence="2" key="2">
    <citation type="submission" date="2016-06" db="EMBL/GenBank/DDBJ databases">
        <title>The genome of a short-lived fish provides insights into sex chromosome evolution and the genetic control of aging.</title>
        <authorList>
            <person name="Reichwald K."/>
            <person name="Felder M."/>
            <person name="Petzold A."/>
            <person name="Koch P."/>
            <person name="Groth M."/>
            <person name="Platzer M."/>
        </authorList>
    </citation>
    <scope>NUCLEOTIDE SEQUENCE</scope>
    <source>
        <tissue evidence="2">Brain</tissue>
    </source>
</reference>
<feature type="region of interest" description="Disordered" evidence="1">
    <location>
        <begin position="64"/>
        <end position="92"/>
    </location>
</feature>
<protein>
    <submittedName>
        <fullName evidence="2">Zic family member 4</fullName>
    </submittedName>
</protein>
<name>A0A1A8JQX0_NOTKU</name>
<organism evidence="2">
    <name type="scientific">Nothobranchius kuhntae</name>
    <name type="common">Beira killifish</name>
    <dbReference type="NCBI Taxonomy" id="321403"/>
    <lineage>
        <taxon>Eukaryota</taxon>
        <taxon>Metazoa</taxon>
        <taxon>Chordata</taxon>
        <taxon>Craniata</taxon>
        <taxon>Vertebrata</taxon>
        <taxon>Euteleostomi</taxon>
        <taxon>Actinopterygii</taxon>
        <taxon>Neopterygii</taxon>
        <taxon>Teleostei</taxon>
        <taxon>Neoteleostei</taxon>
        <taxon>Acanthomorphata</taxon>
        <taxon>Ovalentaria</taxon>
        <taxon>Atherinomorphae</taxon>
        <taxon>Cyprinodontiformes</taxon>
        <taxon>Nothobranchiidae</taxon>
        <taxon>Nothobranchius</taxon>
    </lineage>
</organism>
<reference evidence="2" key="1">
    <citation type="submission" date="2016-05" db="EMBL/GenBank/DDBJ databases">
        <authorList>
            <person name="Lavstsen T."/>
            <person name="Jespersen J.S."/>
        </authorList>
    </citation>
    <scope>NUCLEOTIDE SEQUENCE</scope>
    <source>
        <tissue evidence="2">Brain</tissue>
    </source>
</reference>
<evidence type="ECO:0000313" key="2">
    <source>
        <dbReference type="EMBL" id="SBR22500.1"/>
    </source>
</evidence>
<sequence length="92" mass="9856">HEGALQVPSAQLGLRVLHPLLGVPLFRLGPGARGLLGAVGAGWNLSAGQFKRVVRVSQLWCQRRPNTTQRPVHPRPRGGASVQEPTAEGRVL</sequence>
<gene>
    <name evidence="2" type="primary">ZIC4</name>
</gene>
<dbReference type="EMBL" id="HAEE01002480">
    <property type="protein sequence ID" value="SBR22500.1"/>
    <property type="molecule type" value="Transcribed_RNA"/>
</dbReference>
<accession>A0A1A8JQX0</accession>
<feature type="non-terminal residue" evidence="2">
    <location>
        <position position="92"/>
    </location>
</feature>
<proteinExistence type="predicted"/>
<feature type="non-terminal residue" evidence="2">
    <location>
        <position position="1"/>
    </location>
</feature>